<dbReference type="Proteomes" id="UP000308886">
    <property type="component" value="Unassembled WGS sequence"/>
</dbReference>
<name>A0AC61QQL9_9BACT</name>
<protein>
    <submittedName>
        <fullName evidence="1">Uncharacterized protein</fullName>
    </submittedName>
</protein>
<organism evidence="1 2">
    <name type="scientific">Palleniella muris</name>
    <dbReference type="NCBI Taxonomy" id="3038145"/>
    <lineage>
        <taxon>Bacteria</taxon>
        <taxon>Pseudomonadati</taxon>
        <taxon>Bacteroidota</taxon>
        <taxon>Bacteroidia</taxon>
        <taxon>Bacteroidales</taxon>
        <taxon>Prevotellaceae</taxon>
        <taxon>Palleniella</taxon>
    </lineage>
</organism>
<evidence type="ECO:0000313" key="2">
    <source>
        <dbReference type="Proteomes" id="UP000308886"/>
    </source>
</evidence>
<proteinExistence type="predicted"/>
<evidence type="ECO:0000313" key="1">
    <source>
        <dbReference type="EMBL" id="TGX82522.1"/>
    </source>
</evidence>
<keyword evidence="2" id="KW-1185">Reference proteome</keyword>
<accession>A0AC61QQL9</accession>
<dbReference type="EMBL" id="SRZC01000009">
    <property type="protein sequence ID" value="TGX82522.1"/>
    <property type="molecule type" value="Genomic_DNA"/>
</dbReference>
<comment type="caution">
    <text evidence="1">The sequence shown here is derived from an EMBL/GenBank/DDBJ whole genome shotgun (WGS) entry which is preliminary data.</text>
</comment>
<gene>
    <name evidence="1" type="ORF">E5358_06825</name>
</gene>
<sequence>MGSPDGGWYDEVPPRVVATMPQERATGVTQKRITLYFNEFVQLENAAENLVFCPPQIEQPDIKTMGKSIRITFRDSLKANTTYTIDFSDAIKDNNENNPMGNYTYVFSTGDHIDTLAVSGYVVNAEDLEPVKGQLVGLYANLADSAFTTEPMLRTGRTDSYGHFVIRGVAPGKYRIYSLGDSDSDFKLSQRGEPLAFSHDIIVPSTKDDIRQDTIWKDSLHIADIKRVPYLRYLPDDICLRSFTQEATQRYLIKTERKEPDRFTLFFSTPTDTLPKLTALNFNDKDAYIIETTERRDTITYWLRDTALVNQDTLRIALEYMMTDSLGTLVSQTDTIEFLAKVPYEKRMKLLNEDVEKWEKAKEKAEKKEREFKERDPRIVALEPKFVGGGSKMAPDKNLTIEFPTPLDTIFREKIYLTTLVDSVKTDVPWEMYSEGLPPRTYGIRGEWQPDTDYTLEIDSAAFRDIYGRVSDPKRYSIKIASEEDFATLFVNVEGVRDSTGQVIVQILDRAGKQLAEAVAKDNTAEFYYLTPGTYYMRCILDRNSNGKWDTGDYSLDLQPEEVHYNPKPVECKAKWDLTTTFTIGNIPFHRQKPGEMKKQKGEKKKTITLRNAKRAAEMGLPYDKEKVDSKF</sequence>
<reference evidence="1" key="1">
    <citation type="submission" date="2019-04" db="EMBL/GenBank/DDBJ databases">
        <title>Microbes associate with the intestines of laboratory mice.</title>
        <authorList>
            <person name="Navarre W."/>
            <person name="Wong E."/>
            <person name="Huang K."/>
            <person name="Tropini C."/>
            <person name="Ng K."/>
            <person name="Yu B."/>
        </authorList>
    </citation>
    <scope>NUCLEOTIDE SEQUENCE</scope>
    <source>
        <strain evidence="1">NM73_A23</strain>
    </source>
</reference>